<feature type="compositionally biased region" description="Low complexity" evidence="1">
    <location>
        <begin position="26"/>
        <end position="43"/>
    </location>
</feature>
<evidence type="ECO:0000313" key="3">
    <source>
        <dbReference type="Proteomes" id="UP001345219"/>
    </source>
</evidence>
<feature type="region of interest" description="Disordered" evidence="1">
    <location>
        <begin position="1"/>
        <end position="43"/>
    </location>
</feature>
<reference evidence="2 3" key="1">
    <citation type="journal article" date="2023" name="Hortic Res">
        <title>Pangenome of water caltrop reveals structural variations and asymmetric subgenome divergence after allopolyploidization.</title>
        <authorList>
            <person name="Zhang X."/>
            <person name="Chen Y."/>
            <person name="Wang L."/>
            <person name="Yuan Y."/>
            <person name="Fang M."/>
            <person name="Shi L."/>
            <person name="Lu R."/>
            <person name="Comes H.P."/>
            <person name="Ma Y."/>
            <person name="Chen Y."/>
            <person name="Huang G."/>
            <person name="Zhou Y."/>
            <person name="Zheng Z."/>
            <person name="Qiu Y."/>
        </authorList>
    </citation>
    <scope>NUCLEOTIDE SEQUENCE [LARGE SCALE GENOMIC DNA]</scope>
    <source>
        <tissue evidence="2">Roots</tissue>
    </source>
</reference>
<evidence type="ECO:0000256" key="1">
    <source>
        <dbReference type="SAM" id="MobiDB-lite"/>
    </source>
</evidence>
<protein>
    <submittedName>
        <fullName evidence="2">Uncharacterized protein</fullName>
    </submittedName>
</protein>
<dbReference type="EMBL" id="JAXIOK010000012">
    <property type="protein sequence ID" value="KAK4758852.1"/>
    <property type="molecule type" value="Genomic_DNA"/>
</dbReference>
<organism evidence="2 3">
    <name type="scientific">Trapa incisa</name>
    <dbReference type="NCBI Taxonomy" id="236973"/>
    <lineage>
        <taxon>Eukaryota</taxon>
        <taxon>Viridiplantae</taxon>
        <taxon>Streptophyta</taxon>
        <taxon>Embryophyta</taxon>
        <taxon>Tracheophyta</taxon>
        <taxon>Spermatophyta</taxon>
        <taxon>Magnoliopsida</taxon>
        <taxon>eudicotyledons</taxon>
        <taxon>Gunneridae</taxon>
        <taxon>Pentapetalae</taxon>
        <taxon>rosids</taxon>
        <taxon>malvids</taxon>
        <taxon>Myrtales</taxon>
        <taxon>Lythraceae</taxon>
        <taxon>Trapa</taxon>
    </lineage>
</organism>
<evidence type="ECO:0000313" key="2">
    <source>
        <dbReference type="EMBL" id="KAK4758852.1"/>
    </source>
</evidence>
<accession>A0AAN7Q3C5</accession>
<gene>
    <name evidence="2" type="ORF">SAY87_020153</name>
</gene>
<feature type="compositionally biased region" description="Basic and acidic residues" evidence="1">
    <location>
        <begin position="1"/>
        <end position="17"/>
    </location>
</feature>
<comment type="caution">
    <text evidence="2">The sequence shown here is derived from an EMBL/GenBank/DDBJ whole genome shotgun (WGS) entry which is preliminary data.</text>
</comment>
<dbReference type="Proteomes" id="UP001345219">
    <property type="component" value="Chromosome 15"/>
</dbReference>
<proteinExistence type="predicted"/>
<dbReference type="AlphaFoldDB" id="A0AAN7Q3C5"/>
<sequence>MELRRSFSFDGDHDEGGGGRGGGGPQHHSGLRRSNSSRLLSESITDECARVAAYERLSGSMRLSSDRDISCLGCLQESNKKGGSKALALLGKIFNHRKAEGGPDRRPETDMAVAEERKVKKRSSWLPDPERRWPVQGW</sequence>
<name>A0AAN7Q3C5_9MYRT</name>
<keyword evidence="3" id="KW-1185">Reference proteome</keyword>